<proteinExistence type="predicted"/>
<sequence>MCNHQTKGILEEEEDDLSHLILHQKYLCSPEKSSLYWIWLPHLYMVEINSRNTFVALKKKFFLIIEL</sequence>
<dbReference type="EnsemblPlants" id="Ma04_t29600.1">
    <property type="protein sequence ID" value="Ma04_p29600.1"/>
    <property type="gene ID" value="Ma04_g29600"/>
</dbReference>
<name>A0A804IVC7_MUSAM</name>
<evidence type="ECO:0000313" key="1">
    <source>
        <dbReference type="EMBL" id="CAG1843766.1"/>
    </source>
</evidence>
<organism evidence="2 3">
    <name type="scientific">Musa acuminata subsp. malaccensis</name>
    <name type="common">Wild banana</name>
    <name type="synonym">Musa malaccensis</name>
    <dbReference type="NCBI Taxonomy" id="214687"/>
    <lineage>
        <taxon>Eukaryota</taxon>
        <taxon>Viridiplantae</taxon>
        <taxon>Streptophyta</taxon>
        <taxon>Embryophyta</taxon>
        <taxon>Tracheophyta</taxon>
        <taxon>Spermatophyta</taxon>
        <taxon>Magnoliopsida</taxon>
        <taxon>Liliopsida</taxon>
        <taxon>Zingiberales</taxon>
        <taxon>Musaceae</taxon>
        <taxon>Musa</taxon>
    </lineage>
</organism>
<accession>A0A804IVC7</accession>
<gene>
    <name evidence="1" type="ORF">GSMUA_135610.1</name>
</gene>
<dbReference type="Gramene" id="Ma04_t29600.1">
    <property type="protein sequence ID" value="Ma04_p29600.1"/>
    <property type="gene ID" value="Ma04_g29600"/>
</dbReference>
<dbReference type="Proteomes" id="UP000012960">
    <property type="component" value="Unplaced"/>
</dbReference>
<reference evidence="1" key="1">
    <citation type="submission" date="2021-03" db="EMBL/GenBank/DDBJ databases">
        <authorList>
            <consortium name="Genoscope - CEA"/>
            <person name="William W."/>
        </authorList>
    </citation>
    <scope>NUCLEOTIDE SEQUENCE</scope>
    <source>
        <strain evidence="1">Doubled-haploid Pahang</strain>
    </source>
</reference>
<protein>
    <submittedName>
        <fullName evidence="1">(wild Malaysian banana) hypothetical protein</fullName>
    </submittedName>
</protein>
<dbReference type="AlphaFoldDB" id="A0A804IVC7"/>
<reference evidence="2" key="2">
    <citation type="submission" date="2021-05" db="UniProtKB">
        <authorList>
            <consortium name="EnsemblPlants"/>
        </authorList>
    </citation>
    <scope>IDENTIFICATION</scope>
    <source>
        <strain evidence="2">subsp. malaccensis</strain>
    </source>
</reference>
<keyword evidence="3" id="KW-1185">Reference proteome</keyword>
<dbReference type="InParanoid" id="A0A804IVC7"/>
<dbReference type="EMBL" id="HG996469">
    <property type="protein sequence ID" value="CAG1843766.1"/>
    <property type="molecule type" value="Genomic_DNA"/>
</dbReference>
<evidence type="ECO:0000313" key="3">
    <source>
        <dbReference type="Proteomes" id="UP000012960"/>
    </source>
</evidence>
<evidence type="ECO:0000313" key="2">
    <source>
        <dbReference type="EnsemblPlants" id="Ma04_p29600.1"/>
    </source>
</evidence>